<dbReference type="GeneID" id="30982377"/>
<dbReference type="AlphaFoldDB" id="A0A1E4SEQ6"/>
<evidence type="ECO:0000256" key="2">
    <source>
        <dbReference type="SAM" id="Coils"/>
    </source>
</evidence>
<accession>A0A1E4SEQ6</accession>
<feature type="non-terminal residue" evidence="5">
    <location>
        <position position="537"/>
    </location>
</feature>
<dbReference type="InterPro" id="IPR040351">
    <property type="entry name" value="RAB3IL/RAB3IP/Sec2"/>
</dbReference>
<dbReference type="RefSeq" id="XP_020063082.1">
    <property type="nucleotide sequence ID" value="XM_020208240.1"/>
</dbReference>
<dbReference type="PANTHER" id="PTHR14430">
    <property type="entry name" value="RABIN3-RELATED"/>
    <property type="match status" value="1"/>
</dbReference>
<dbReference type="EMBL" id="KV453914">
    <property type="protein sequence ID" value="ODV77960.1"/>
    <property type="molecule type" value="Genomic_DNA"/>
</dbReference>
<gene>
    <name evidence="5" type="ORF">CANTADRAFT_28298</name>
</gene>
<dbReference type="SUPFAM" id="SSF144284">
    <property type="entry name" value="Sec2 N-terminal region"/>
    <property type="match status" value="1"/>
</dbReference>
<evidence type="ECO:0000256" key="3">
    <source>
        <dbReference type="SAM" id="MobiDB-lite"/>
    </source>
</evidence>
<dbReference type="CDD" id="cd21044">
    <property type="entry name" value="Rab11BD_RAB3IP_like"/>
    <property type="match status" value="1"/>
</dbReference>
<feature type="compositionally biased region" description="Basic and acidic residues" evidence="3">
    <location>
        <begin position="190"/>
        <end position="200"/>
    </location>
</feature>
<proteinExistence type="predicted"/>
<dbReference type="Gene3D" id="6.10.140.910">
    <property type="match status" value="1"/>
</dbReference>
<dbReference type="PANTHER" id="PTHR14430:SF0">
    <property type="entry name" value="SEC2P DOMAIN-CONTAINING PROTEIN"/>
    <property type="match status" value="1"/>
</dbReference>
<dbReference type="Pfam" id="PF06428">
    <property type="entry name" value="Sec2p"/>
    <property type="match status" value="1"/>
</dbReference>
<feature type="coiled-coil region" evidence="2">
    <location>
        <begin position="73"/>
        <end position="160"/>
    </location>
</feature>
<dbReference type="OrthoDB" id="1748564at2759"/>
<sequence>MADESLDARLTQEVTLLSTKLVTAVAKQLELEEATLHLHKEVNLLKNANAKLVQYEEWYKLLLPKYSKVQDELRTTREAKRVAEADNAKLQGEVEDLTASLFNEANQMVSNASRETYNFKVKNRKLYEEIDEKNTIINDLQEQLKDLKELFFRIEEQQKQTSASNSRIGTPKIDGEFSGAMPKPETGADASHEDTKAEDELPPHLEPQVSAYHLQQLNSFLYSPKVSSIRLDLNNYNQEFKGFIYALSRPDFQFDLNNLKSYAFFKKLWLEELEHSLASIPALPNNSLINRWQKGKNFWSCVVEGRAMIEPVKGINEAFKTNYRGGLRTGGTTSTASVAPVAIKFPCSFCGETREDILEHSRLYYFKLLHGGNTYITDSNSSADDLIASYPLCNYCLIKLRNICEFFAKLRSIHSNVYKLKPTTAFEEYAQITTNTSVFKRNSSSFTGLYPPKDGATSSETDSSSDLMNTNVKQIKLDLVEESKLIKIYVMLALIRSRIFWSKVGIWDTPDNVSEINLDEVSYEVFANLIASSNSNA</sequence>
<protein>
    <submittedName>
        <fullName evidence="5">Sec2p-domain-containing protein</fullName>
    </submittedName>
</protein>
<dbReference type="GO" id="GO:0051286">
    <property type="term" value="C:cell tip"/>
    <property type="evidence" value="ECO:0007669"/>
    <property type="project" value="TreeGrafter"/>
</dbReference>
<evidence type="ECO:0000259" key="4">
    <source>
        <dbReference type="Pfam" id="PF06428"/>
    </source>
</evidence>
<dbReference type="InterPro" id="IPR009449">
    <property type="entry name" value="Sec2_N"/>
</dbReference>
<keyword evidence="6" id="KW-1185">Reference proteome</keyword>
<name>A0A1E4SEQ6_9ASCO</name>
<dbReference type="GO" id="GO:0070319">
    <property type="term" value="C:Golgi to plasma membrane transport vesicle"/>
    <property type="evidence" value="ECO:0007669"/>
    <property type="project" value="TreeGrafter"/>
</dbReference>
<evidence type="ECO:0000313" key="6">
    <source>
        <dbReference type="Proteomes" id="UP000094285"/>
    </source>
</evidence>
<dbReference type="GO" id="GO:0006887">
    <property type="term" value="P:exocytosis"/>
    <property type="evidence" value="ECO:0007669"/>
    <property type="project" value="TreeGrafter"/>
</dbReference>
<evidence type="ECO:0000256" key="1">
    <source>
        <dbReference type="ARBA" id="ARBA00023054"/>
    </source>
</evidence>
<dbReference type="Proteomes" id="UP000094285">
    <property type="component" value="Unassembled WGS sequence"/>
</dbReference>
<dbReference type="GO" id="GO:0005085">
    <property type="term" value="F:guanyl-nucleotide exchange factor activity"/>
    <property type="evidence" value="ECO:0007669"/>
    <property type="project" value="InterPro"/>
</dbReference>
<organism evidence="5 6">
    <name type="scientific">Suhomyces tanzawaensis NRRL Y-17324</name>
    <dbReference type="NCBI Taxonomy" id="984487"/>
    <lineage>
        <taxon>Eukaryota</taxon>
        <taxon>Fungi</taxon>
        <taxon>Dikarya</taxon>
        <taxon>Ascomycota</taxon>
        <taxon>Saccharomycotina</taxon>
        <taxon>Pichiomycetes</taxon>
        <taxon>Debaryomycetaceae</taxon>
        <taxon>Suhomyces</taxon>
    </lineage>
</organism>
<feature type="domain" description="GDP/GTP exchange factor Sec2 N-terminal" evidence="4">
    <location>
        <begin position="28"/>
        <end position="153"/>
    </location>
</feature>
<keyword evidence="1 2" id="KW-0175">Coiled coil</keyword>
<reference evidence="6" key="1">
    <citation type="submission" date="2016-05" db="EMBL/GenBank/DDBJ databases">
        <title>Comparative genomics of biotechnologically important yeasts.</title>
        <authorList>
            <consortium name="DOE Joint Genome Institute"/>
            <person name="Riley R."/>
            <person name="Haridas S."/>
            <person name="Wolfe K.H."/>
            <person name="Lopes M.R."/>
            <person name="Hittinger C.T."/>
            <person name="Goker M."/>
            <person name="Salamov A."/>
            <person name="Wisecaver J."/>
            <person name="Long T.M."/>
            <person name="Aerts A.L."/>
            <person name="Barry K."/>
            <person name="Choi C."/>
            <person name="Clum A."/>
            <person name="Coughlan A.Y."/>
            <person name="Deshpande S."/>
            <person name="Douglass A.P."/>
            <person name="Hanson S.J."/>
            <person name="Klenk H.-P."/>
            <person name="Labutti K."/>
            <person name="Lapidus A."/>
            <person name="Lindquist E."/>
            <person name="Lipzen A."/>
            <person name="Meier-Kolthoff J.P."/>
            <person name="Ohm R.A."/>
            <person name="Otillar R.P."/>
            <person name="Pangilinan J."/>
            <person name="Peng Y."/>
            <person name="Rokas A."/>
            <person name="Rosa C.A."/>
            <person name="Scheuner C."/>
            <person name="Sibirny A.A."/>
            <person name="Slot J.C."/>
            <person name="Stielow J.B."/>
            <person name="Sun H."/>
            <person name="Kurtzman C.P."/>
            <person name="Blackwell M."/>
            <person name="Grigoriev I.V."/>
            <person name="Jeffries T.W."/>
        </authorList>
    </citation>
    <scope>NUCLEOTIDE SEQUENCE [LARGE SCALE GENOMIC DNA]</scope>
    <source>
        <strain evidence="6">NRRL Y-17324</strain>
    </source>
</reference>
<evidence type="ECO:0000313" key="5">
    <source>
        <dbReference type="EMBL" id="ODV77960.1"/>
    </source>
</evidence>
<feature type="region of interest" description="Disordered" evidence="3">
    <location>
        <begin position="161"/>
        <end position="200"/>
    </location>
</feature>
<dbReference type="STRING" id="984487.A0A1E4SEQ6"/>